<keyword evidence="2" id="KW-1185">Reference proteome</keyword>
<dbReference type="Proteomes" id="UP000406256">
    <property type="component" value="Unassembled WGS sequence"/>
</dbReference>
<sequence>MIEWRTNKYTNGFTDKSQNRSAVVRMTATRALRQEET</sequence>
<accession>A0A5E4V0H8</accession>
<name>A0A5E4V0H8_9BURK</name>
<dbReference type="EMBL" id="CABPSB010000007">
    <property type="protein sequence ID" value="VVE05104.1"/>
    <property type="molecule type" value="Genomic_DNA"/>
</dbReference>
<dbReference type="AlphaFoldDB" id="A0A5E4V0H8"/>
<organism evidence="1 2">
    <name type="scientific">Pandoraea anhela</name>
    <dbReference type="NCBI Taxonomy" id="2508295"/>
    <lineage>
        <taxon>Bacteria</taxon>
        <taxon>Pseudomonadati</taxon>
        <taxon>Pseudomonadota</taxon>
        <taxon>Betaproteobacteria</taxon>
        <taxon>Burkholderiales</taxon>
        <taxon>Burkholderiaceae</taxon>
        <taxon>Pandoraea</taxon>
    </lineage>
</organism>
<reference evidence="1 2" key="1">
    <citation type="submission" date="2019-08" db="EMBL/GenBank/DDBJ databases">
        <authorList>
            <person name="Peeters C."/>
        </authorList>
    </citation>
    <scope>NUCLEOTIDE SEQUENCE [LARGE SCALE GENOMIC DNA]</scope>
    <source>
        <strain evidence="1 2">LMG 31108</strain>
    </source>
</reference>
<protein>
    <submittedName>
        <fullName evidence="1">Uncharacterized protein</fullName>
    </submittedName>
</protein>
<proteinExistence type="predicted"/>
<evidence type="ECO:0000313" key="1">
    <source>
        <dbReference type="EMBL" id="VVE05104.1"/>
    </source>
</evidence>
<gene>
    <name evidence="1" type="ORF">PAN31108_02328</name>
</gene>
<evidence type="ECO:0000313" key="2">
    <source>
        <dbReference type="Proteomes" id="UP000406256"/>
    </source>
</evidence>